<gene>
    <name evidence="2" type="ORF">ACG0Z6_14350</name>
</gene>
<reference evidence="2 3" key="1">
    <citation type="submission" date="2024-08" db="EMBL/GenBank/DDBJ databases">
        <authorList>
            <person name="Lu H."/>
        </authorList>
    </citation>
    <scope>NUCLEOTIDE SEQUENCE [LARGE SCALE GENOMIC DNA]</scope>
    <source>
        <strain evidence="2 3">BYS180W</strain>
    </source>
</reference>
<feature type="region of interest" description="Disordered" evidence="1">
    <location>
        <begin position="1"/>
        <end position="23"/>
    </location>
</feature>
<evidence type="ECO:0000313" key="2">
    <source>
        <dbReference type="EMBL" id="MFG6449406.1"/>
    </source>
</evidence>
<organism evidence="2 3">
    <name type="scientific">Roseateles rivi</name>
    <dbReference type="NCBI Taxonomy" id="3299028"/>
    <lineage>
        <taxon>Bacteria</taxon>
        <taxon>Pseudomonadati</taxon>
        <taxon>Pseudomonadota</taxon>
        <taxon>Betaproteobacteria</taxon>
        <taxon>Burkholderiales</taxon>
        <taxon>Sphaerotilaceae</taxon>
        <taxon>Roseateles</taxon>
    </lineage>
</organism>
<sequence length="37" mass="4373">MWRNGGWFWQNARPDPNGTRVEHRKEGEVIDACSWDA</sequence>
<name>A0ABW7FYM2_9BURK</name>
<dbReference type="InterPro" id="IPR024447">
    <property type="entry name" value="YXWGXW_rpt"/>
</dbReference>
<dbReference type="Pfam" id="PF12779">
    <property type="entry name" value="WXXGXW"/>
    <property type="match status" value="1"/>
</dbReference>
<evidence type="ECO:0000256" key="1">
    <source>
        <dbReference type="SAM" id="MobiDB-lite"/>
    </source>
</evidence>
<keyword evidence="3" id="KW-1185">Reference proteome</keyword>
<proteinExistence type="predicted"/>
<protein>
    <submittedName>
        <fullName evidence="2">Uncharacterized protein</fullName>
    </submittedName>
</protein>
<evidence type="ECO:0000313" key="3">
    <source>
        <dbReference type="Proteomes" id="UP001606099"/>
    </source>
</evidence>
<dbReference type="EMBL" id="JBIGHZ010000005">
    <property type="protein sequence ID" value="MFG6449406.1"/>
    <property type="molecule type" value="Genomic_DNA"/>
</dbReference>
<comment type="caution">
    <text evidence="2">The sequence shown here is derived from an EMBL/GenBank/DDBJ whole genome shotgun (WGS) entry which is preliminary data.</text>
</comment>
<dbReference type="Proteomes" id="UP001606099">
    <property type="component" value="Unassembled WGS sequence"/>
</dbReference>
<accession>A0ABW7FYM2</accession>
<dbReference type="RefSeq" id="WP_394462558.1">
    <property type="nucleotide sequence ID" value="NZ_JBIGHZ010000005.1"/>
</dbReference>